<sequence>MRLQPQLLSDGAFAPYGEVIEHAGDAPRRPMAVPFDAPRADVRFGMTVNRLPHVDEPVIHVDLLERHPHSPQTFIPLGGVTRSLVVVACSTPDGALDLSTLRAFICAPNQGVVYRLAVWHYAFTSIDSHTEVAVILGRTHQGDDTEYTRLQVPVEVMLQEVRRAQE</sequence>
<keyword evidence="3 5" id="KW-0456">Lyase</keyword>
<dbReference type="Proteomes" id="UP001595756">
    <property type="component" value="Unassembled WGS sequence"/>
</dbReference>
<evidence type="ECO:0000256" key="4">
    <source>
        <dbReference type="ARBA" id="ARBA00047684"/>
    </source>
</evidence>
<comment type="subunit">
    <text evidence="1">Homodimer.</text>
</comment>
<dbReference type="EC" id="4.3.2.3" evidence="5"/>
<dbReference type="Pfam" id="PF04115">
    <property type="entry name" value="Ureidogly_lyase"/>
    <property type="match status" value="1"/>
</dbReference>
<dbReference type="PIRSF" id="PIRSF017306">
    <property type="entry name" value="Ureidogly_hydro"/>
    <property type="match status" value="1"/>
</dbReference>
<keyword evidence="6" id="KW-1185">Reference proteome</keyword>
<evidence type="ECO:0000256" key="3">
    <source>
        <dbReference type="ARBA" id="ARBA00023239"/>
    </source>
</evidence>
<protein>
    <submittedName>
        <fullName evidence="5">Ureidoglycolate lyase</fullName>
        <ecNumber evidence="5">4.3.2.3</ecNumber>
    </submittedName>
</protein>
<dbReference type="RefSeq" id="WP_376811606.1">
    <property type="nucleotide sequence ID" value="NZ_JBHSDY010000002.1"/>
</dbReference>
<accession>A0ABV8RXC9</accession>
<dbReference type="PANTHER" id="PTHR21221:SF1">
    <property type="entry name" value="UREIDOGLYCOLATE LYASE"/>
    <property type="match status" value="1"/>
</dbReference>
<dbReference type="Gene3D" id="2.60.120.480">
    <property type="entry name" value="Ureidoglycolate hydrolase"/>
    <property type="match status" value="1"/>
</dbReference>
<comment type="catalytic activity">
    <reaction evidence="4">
        <text>(S)-ureidoglycolate = urea + glyoxylate</text>
        <dbReference type="Rhea" id="RHEA:11304"/>
        <dbReference type="ChEBI" id="CHEBI:16199"/>
        <dbReference type="ChEBI" id="CHEBI:36655"/>
        <dbReference type="ChEBI" id="CHEBI:57296"/>
        <dbReference type="EC" id="4.3.2.3"/>
    </reaction>
</comment>
<dbReference type="PANTHER" id="PTHR21221">
    <property type="entry name" value="UREIDOGLYCOLATE HYDROLASE"/>
    <property type="match status" value="1"/>
</dbReference>
<gene>
    <name evidence="5" type="ORF">ACFO0J_03170</name>
</gene>
<dbReference type="SUPFAM" id="SSF51182">
    <property type="entry name" value="RmlC-like cupins"/>
    <property type="match status" value="1"/>
</dbReference>
<name>A0ABV8RXC9_9BURK</name>
<dbReference type="GO" id="GO:0050385">
    <property type="term" value="F:ureidoglycolate lyase activity"/>
    <property type="evidence" value="ECO:0007669"/>
    <property type="project" value="UniProtKB-EC"/>
</dbReference>
<dbReference type="InterPro" id="IPR011051">
    <property type="entry name" value="RmlC_Cupin_sf"/>
</dbReference>
<dbReference type="InterPro" id="IPR024060">
    <property type="entry name" value="Ureidoglycolate_lyase_dom_sf"/>
</dbReference>
<dbReference type="InterPro" id="IPR007247">
    <property type="entry name" value="Ureidogly_lyase"/>
</dbReference>
<dbReference type="EMBL" id="JBHSDY010000002">
    <property type="protein sequence ID" value="MFC4297041.1"/>
    <property type="molecule type" value="Genomic_DNA"/>
</dbReference>
<comment type="caution">
    <text evidence="5">The sequence shown here is derived from an EMBL/GenBank/DDBJ whole genome shotgun (WGS) entry which is preliminary data.</text>
</comment>
<proteinExistence type="predicted"/>
<reference evidence="6" key="1">
    <citation type="journal article" date="2019" name="Int. J. Syst. Evol. Microbiol.">
        <title>The Global Catalogue of Microorganisms (GCM) 10K type strain sequencing project: providing services to taxonomists for standard genome sequencing and annotation.</title>
        <authorList>
            <consortium name="The Broad Institute Genomics Platform"/>
            <consortium name="The Broad Institute Genome Sequencing Center for Infectious Disease"/>
            <person name="Wu L."/>
            <person name="Ma J."/>
        </authorList>
    </citation>
    <scope>NUCLEOTIDE SEQUENCE [LARGE SCALE GENOMIC DNA]</scope>
    <source>
        <strain evidence="6">CGMCC 1.19029</strain>
    </source>
</reference>
<evidence type="ECO:0000256" key="1">
    <source>
        <dbReference type="ARBA" id="ARBA00011738"/>
    </source>
</evidence>
<evidence type="ECO:0000256" key="2">
    <source>
        <dbReference type="ARBA" id="ARBA00022631"/>
    </source>
</evidence>
<dbReference type="InterPro" id="IPR047233">
    <property type="entry name" value="UAH_cupin"/>
</dbReference>
<evidence type="ECO:0000313" key="6">
    <source>
        <dbReference type="Proteomes" id="UP001595756"/>
    </source>
</evidence>
<organism evidence="5 6">
    <name type="scientific">Castellaniella hirudinis</name>
    <dbReference type="NCBI Taxonomy" id="1144617"/>
    <lineage>
        <taxon>Bacteria</taxon>
        <taxon>Pseudomonadati</taxon>
        <taxon>Pseudomonadota</taxon>
        <taxon>Betaproteobacteria</taxon>
        <taxon>Burkholderiales</taxon>
        <taxon>Alcaligenaceae</taxon>
        <taxon>Castellaniella</taxon>
    </lineage>
</organism>
<keyword evidence="2" id="KW-0659">Purine metabolism</keyword>
<dbReference type="CDD" id="cd20298">
    <property type="entry name" value="cupin_UAH"/>
    <property type="match status" value="1"/>
</dbReference>
<evidence type="ECO:0000313" key="5">
    <source>
        <dbReference type="EMBL" id="MFC4297041.1"/>
    </source>
</evidence>